<evidence type="ECO:0000256" key="1">
    <source>
        <dbReference type="SAM" id="Phobius"/>
    </source>
</evidence>
<feature type="transmembrane region" description="Helical" evidence="1">
    <location>
        <begin position="117"/>
        <end position="141"/>
    </location>
</feature>
<name>A0A3B0VIH4_9ZZZZ</name>
<feature type="transmembrane region" description="Helical" evidence="1">
    <location>
        <begin position="173"/>
        <end position="197"/>
    </location>
</feature>
<dbReference type="EMBL" id="UOEW01000193">
    <property type="protein sequence ID" value="VAW38137.1"/>
    <property type="molecule type" value="Genomic_DNA"/>
</dbReference>
<feature type="transmembrane region" description="Helical" evidence="1">
    <location>
        <begin position="244"/>
        <end position="274"/>
    </location>
</feature>
<feature type="transmembrane region" description="Helical" evidence="1">
    <location>
        <begin position="217"/>
        <end position="238"/>
    </location>
</feature>
<dbReference type="NCBIfam" id="NF041043">
    <property type="entry name" value="BPSS1780_fam"/>
    <property type="match status" value="1"/>
</dbReference>
<protein>
    <recommendedName>
        <fullName evidence="3">Transmembrane protein</fullName>
    </recommendedName>
</protein>
<feature type="transmembrane region" description="Helical" evidence="1">
    <location>
        <begin position="46"/>
        <end position="65"/>
    </location>
</feature>
<gene>
    <name evidence="2" type="ORF">MNBD_GAMMA01-266</name>
</gene>
<keyword evidence="1" id="KW-0812">Transmembrane</keyword>
<evidence type="ECO:0000313" key="2">
    <source>
        <dbReference type="EMBL" id="VAW38137.1"/>
    </source>
</evidence>
<dbReference type="InterPro" id="IPR047798">
    <property type="entry name" value="BPSS1780-like"/>
</dbReference>
<keyword evidence="1" id="KW-0472">Membrane</keyword>
<feature type="transmembrane region" description="Helical" evidence="1">
    <location>
        <begin position="71"/>
        <end position="91"/>
    </location>
</feature>
<evidence type="ECO:0008006" key="3">
    <source>
        <dbReference type="Google" id="ProtNLM"/>
    </source>
</evidence>
<accession>A0A3B0VIH4</accession>
<keyword evidence="1" id="KW-1133">Transmembrane helix</keyword>
<proteinExistence type="predicted"/>
<dbReference type="AlphaFoldDB" id="A0A3B0VIH4"/>
<sequence>MSLNSENSTSQLNNQSFNIQAAKKLNVMHGWYWINEGFRYFMQAKYIWMLSLFLLAGNVILLLYILPFAQIILIFVFPFIAAGLSLACTHIEQGKKITLEHLIKGFSNPNRLNIFRYGFWLILLMIMAQLISSILVSMLGVSQEQIMSELQLLKNNNSASFQTIFDSPVLFKYFVITIAVMLPISLINLLSPIILAFSNFTAPQAIKLSINAGVKNIAAFILYMVIYLVIIGIAIVAFKMFNALLLILFSAGSIIASIINLTLLFTFWMAFLALTYCSAYVAFKDIFVGERT</sequence>
<reference evidence="2" key="1">
    <citation type="submission" date="2018-06" db="EMBL/GenBank/DDBJ databases">
        <authorList>
            <person name="Zhirakovskaya E."/>
        </authorList>
    </citation>
    <scope>NUCLEOTIDE SEQUENCE</scope>
</reference>
<organism evidence="2">
    <name type="scientific">hydrothermal vent metagenome</name>
    <dbReference type="NCBI Taxonomy" id="652676"/>
    <lineage>
        <taxon>unclassified sequences</taxon>
        <taxon>metagenomes</taxon>
        <taxon>ecological metagenomes</taxon>
    </lineage>
</organism>